<dbReference type="Pfam" id="PF02801">
    <property type="entry name" value="Ketoacyl-synt_C"/>
    <property type="match status" value="1"/>
</dbReference>
<dbReference type="AlphaFoldDB" id="A0A7W8B3H4"/>
<reference evidence="4 5" key="1">
    <citation type="submission" date="2020-08" db="EMBL/GenBank/DDBJ databases">
        <title>Genomic Encyclopedia of Type Strains, Phase III (KMG-III): the genomes of soil and plant-associated and newly described type strains.</title>
        <authorList>
            <person name="Whitman W."/>
        </authorList>
    </citation>
    <scope>NUCLEOTIDE SEQUENCE [LARGE SCALE GENOMIC DNA]</scope>
    <source>
        <strain evidence="4 5">CECT 3146</strain>
    </source>
</reference>
<dbReference type="InterPro" id="IPR016039">
    <property type="entry name" value="Thiolase-like"/>
</dbReference>
<dbReference type="GO" id="GO:0071770">
    <property type="term" value="P:DIM/DIP cell wall layer assembly"/>
    <property type="evidence" value="ECO:0007669"/>
    <property type="project" value="TreeGrafter"/>
</dbReference>
<evidence type="ECO:0000256" key="2">
    <source>
        <dbReference type="ARBA" id="ARBA00022553"/>
    </source>
</evidence>
<dbReference type="Gene3D" id="3.40.47.10">
    <property type="match status" value="1"/>
</dbReference>
<evidence type="ECO:0000256" key="1">
    <source>
        <dbReference type="ARBA" id="ARBA00022450"/>
    </source>
</evidence>
<organism evidence="4 5">
    <name type="scientific">Streptomyces spectabilis</name>
    <dbReference type="NCBI Taxonomy" id="68270"/>
    <lineage>
        <taxon>Bacteria</taxon>
        <taxon>Bacillati</taxon>
        <taxon>Actinomycetota</taxon>
        <taxon>Actinomycetes</taxon>
        <taxon>Kitasatosporales</taxon>
        <taxon>Streptomycetaceae</taxon>
        <taxon>Streptomyces</taxon>
    </lineage>
</organism>
<dbReference type="GO" id="GO:0006633">
    <property type="term" value="P:fatty acid biosynthetic process"/>
    <property type="evidence" value="ECO:0007669"/>
    <property type="project" value="TreeGrafter"/>
</dbReference>
<dbReference type="PANTHER" id="PTHR43775">
    <property type="entry name" value="FATTY ACID SYNTHASE"/>
    <property type="match status" value="1"/>
</dbReference>
<dbReference type="Proteomes" id="UP000549009">
    <property type="component" value="Unassembled WGS sequence"/>
</dbReference>
<comment type="caution">
    <text evidence="4">The sequence shown here is derived from an EMBL/GenBank/DDBJ whole genome shotgun (WGS) entry which is preliminary data.</text>
</comment>
<protein>
    <submittedName>
        <fullName evidence="4">Acyl transferase domain-containing protein</fullName>
    </submittedName>
</protein>
<dbReference type="GO" id="GO:0005886">
    <property type="term" value="C:plasma membrane"/>
    <property type="evidence" value="ECO:0007669"/>
    <property type="project" value="TreeGrafter"/>
</dbReference>
<name>A0A7W8B3H4_STRST</name>
<dbReference type="EMBL" id="JACHJD010000034">
    <property type="protein sequence ID" value="MBB5109674.1"/>
    <property type="molecule type" value="Genomic_DNA"/>
</dbReference>
<feature type="domain" description="Ketosynthase family 3 (KS3)" evidence="3">
    <location>
        <begin position="1"/>
        <end position="79"/>
    </location>
</feature>
<keyword evidence="5" id="KW-1185">Reference proteome</keyword>
<dbReference type="PANTHER" id="PTHR43775:SF37">
    <property type="entry name" value="SI:DKEY-61P9.11"/>
    <property type="match status" value="1"/>
</dbReference>
<gene>
    <name evidence="4" type="ORF">FHS40_008804</name>
</gene>
<evidence type="ECO:0000313" key="5">
    <source>
        <dbReference type="Proteomes" id="UP000549009"/>
    </source>
</evidence>
<accession>A0A7W8B3H4</accession>
<sequence length="79" mass="8153">MAFVEAHGTGTVLGDRAELSALNRVLRPREGRERCVVGSAKTCVGHSEAAVGAVGLIKAVLSQEHGIVPGTPDFSGPCR</sequence>
<evidence type="ECO:0000259" key="3">
    <source>
        <dbReference type="PROSITE" id="PS52004"/>
    </source>
</evidence>
<dbReference type="InterPro" id="IPR020841">
    <property type="entry name" value="PKS_Beta-ketoAc_synthase_dom"/>
</dbReference>
<dbReference type="GO" id="GO:0004312">
    <property type="term" value="F:fatty acid synthase activity"/>
    <property type="evidence" value="ECO:0007669"/>
    <property type="project" value="TreeGrafter"/>
</dbReference>
<proteinExistence type="predicted"/>
<dbReference type="SUPFAM" id="SSF53901">
    <property type="entry name" value="Thiolase-like"/>
    <property type="match status" value="1"/>
</dbReference>
<dbReference type="GO" id="GO:0005737">
    <property type="term" value="C:cytoplasm"/>
    <property type="evidence" value="ECO:0007669"/>
    <property type="project" value="TreeGrafter"/>
</dbReference>
<dbReference type="RefSeq" id="WP_184926637.1">
    <property type="nucleotide sequence ID" value="NZ_BMSQ01000041.1"/>
</dbReference>
<dbReference type="InterPro" id="IPR014031">
    <property type="entry name" value="Ketoacyl_synth_C"/>
</dbReference>
<dbReference type="PROSITE" id="PS52004">
    <property type="entry name" value="KS3_2"/>
    <property type="match status" value="1"/>
</dbReference>
<dbReference type="InterPro" id="IPR050091">
    <property type="entry name" value="PKS_NRPS_Biosynth_Enz"/>
</dbReference>
<keyword evidence="4" id="KW-0808">Transferase</keyword>
<keyword evidence="2" id="KW-0597">Phosphoprotein</keyword>
<keyword evidence="1" id="KW-0596">Phosphopantetheine</keyword>
<evidence type="ECO:0000313" key="4">
    <source>
        <dbReference type="EMBL" id="MBB5109674.1"/>
    </source>
</evidence>